<evidence type="ECO:0000313" key="3">
    <source>
        <dbReference type="Proteomes" id="UP000001932"/>
    </source>
</evidence>
<evidence type="ECO:0000313" key="4">
    <source>
        <dbReference type="Proteomes" id="UP000245838"/>
    </source>
</evidence>
<gene>
    <name evidence="1" type="ordered locus">SG1266</name>
    <name evidence="2" type="ORF">SGGMMB4_02865</name>
</gene>
<dbReference type="HOGENOM" id="CLU_065574_1_0_6"/>
<accession>Q2NTI4</accession>
<protein>
    <recommendedName>
        <fullName evidence="5">Lipoprotein</fullName>
    </recommendedName>
</protein>
<proteinExistence type="predicted"/>
<dbReference type="Pfam" id="PF07313">
    <property type="entry name" value="AmiA-like"/>
    <property type="match status" value="1"/>
</dbReference>
<dbReference type="PROSITE" id="PS51257">
    <property type="entry name" value="PROKAR_LIPOPROTEIN"/>
    <property type="match status" value="1"/>
</dbReference>
<dbReference type="eggNOG" id="COG0657">
    <property type="taxonomic scope" value="Bacteria"/>
</dbReference>
<reference evidence="1 3" key="1">
    <citation type="journal article" date="2006" name="Genome Res.">
        <title>Massive genome erosion and functional adaptations provide insights into the symbiotic lifestyle of Sodalis glossinidius in the tsetse host.</title>
        <authorList>
            <person name="Toh H."/>
            <person name="Weiss B.L."/>
            <person name="Perkin S.A.H."/>
            <person name="Yamashita A."/>
            <person name="Oshima K."/>
            <person name="Hattori M."/>
            <person name="Aksoy S."/>
        </authorList>
    </citation>
    <scope>NUCLEOTIDE SEQUENCE [LARGE SCALE GENOMIC DNA]</scope>
    <source>
        <strain evidence="1">Morsitans</strain>
        <strain evidence="3">morsitans</strain>
    </source>
</reference>
<dbReference type="InterPro" id="IPR010846">
    <property type="entry name" value="AmiA-like"/>
</dbReference>
<dbReference type="AlphaFoldDB" id="Q2NTI4"/>
<reference evidence="2 4" key="2">
    <citation type="submission" date="2015-05" db="EMBL/GenBank/DDBJ databases">
        <authorList>
            <person name="Goodhead I."/>
        </authorList>
    </citation>
    <scope>NUCLEOTIDE SEQUENCE [LARGE SCALE GENOMIC DNA]</scope>
    <source>
        <strain evidence="2">B4</strain>
        <strain evidence="4">morsitans</strain>
    </source>
</reference>
<dbReference type="EMBL" id="LN854557">
    <property type="protein sequence ID" value="CRL45258.1"/>
    <property type="molecule type" value="Genomic_DNA"/>
</dbReference>
<dbReference type="SUPFAM" id="SSF54001">
    <property type="entry name" value="Cysteine proteinases"/>
    <property type="match status" value="1"/>
</dbReference>
<dbReference type="InterPro" id="IPR038765">
    <property type="entry name" value="Papain-like_cys_pep_sf"/>
</dbReference>
<dbReference type="STRING" id="343509.SG1266"/>
<dbReference type="OrthoDB" id="9796191at2"/>
<evidence type="ECO:0008006" key="5">
    <source>
        <dbReference type="Google" id="ProtNLM"/>
    </source>
</evidence>
<keyword evidence="3" id="KW-1185">Reference proteome</keyword>
<organism evidence="1 3">
    <name type="scientific">Sodalis glossinidius (strain morsitans)</name>
    <dbReference type="NCBI Taxonomy" id="343509"/>
    <lineage>
        <taxon>Bacteria</taxon>
        <taxon>Pseudomonadati</taxon>
        <taxon>Pseudomonadota</taxon>
        <taxon>Gammaproteobacteria</taxon>
        <taxon>Enterobacterales</taxon>
        <taxon>Bruguierivoracaceae</taxon>
        <taxon>Sodalis</taxon>
    </lineage>
</organism>
<evidence type="ECO:0000313" key="2">
    <source>
        <dbReference type="EMBL" id="CRL45258.1"/>
    </source>
</evidence>
<dbReference type="BioCyc" id="SGLO343509:SGP1_RS11265-MONOMER"/>
<evidence type="ECO:0000313" key="1">
    <source>
        <dbReference type="EMBL" id="BAE74541.1"/>
    </source>
</evidence>
<name>Q2NTI4_SODGM</name>
<dbReference type="KEGG" id="sgl:SG1266"/>
<dbReference type="Proteomes" id="UP000001932">
    <property type="component" value="Chromosome"/>
</dbReference>
<dbReference type="Gene3D" id="2.30.260.10">
    <property type="entry name" value="putative xylanase like domain"/>
    <property type="match status" value="1"/>
</dbReference>
<dbReference type="Gene3D" id="1.10.3670.10">
    <property type="entry name" value="Putative xylanase like domain"/>
    <property type="match status" value="1"/>
</dbReference>
<sequence>MRQYLIIPLCLLLSACSPKKYPVAIDAISATKAQHIINDVQTHEQESRGELIELVSQSFLSTPYQANILIGSATEPEKLVVDFNGVDCFTMLDYVHALSQSSNKADFLGQLVKTRYKNGKVSFVNRKHFFTDWFASQSRNARDVTTEISPNSKIIHKQLNLKADGGRFIPAIGVFERDITYIPAQALDQNALAAIHTGDYIGIYSKLDGLDVSHVGIAIRKGDQLYYRNASSLQRNHKVVDIPFIDYMRNKPGIVVLRAL</sequence>
<dbReference type="EMBL" id="AP008232">
    <property type="protein sequence ID" value="BAE74541.1"/>
    <property type="molecule type" value="Genomic_DNA"/>
</dbReference>
<dbReference type="Proteomes" id="UP000245838">
    <property type="component" value="Chromosome sggmmb4_Chromosome"/>
</dbReference>
<dbReference type="RefSeq" id="WP_011411095.1">
    <property type="nucleotide sequence ID" value="NC_007712.1"/>
</dbReference>